<dbReference type="GO" id="GO:0016705">
    <property type="term" value="F:oxidoreductase activity, acting on paired donors, with incorporation or reduction of molecular oxygen"/>
    <property type="evidence" value="ECO:0007669"/>
    <property type="project" value="InterPro"/>
</dbReference>
<evidence type="ECO:0000259" key="2">
    <source>
        <dbReference type="Pfam" id="PF00296"/>
    </source>
</evidence>
<proteinExistence type="predicted"/>
<dbReference type="EMBL" id="SMAN01000014">
    <property type="protein sequence ID" value="TCT20364.1"/>
    <property type="molecule type" value="Genomic_DNA"/>
</dbReference>
<dbReference type="SUPFAM" id="SSF51679">
    <property type="entry name" value="Bacterial luciferase-like"/>
    <property type="match status" value="1"/>
</dbReference>
<gene>
    <name evidence="3" type="ORF">EDD68_11448</name>
</gene>
<dbReference type="Gene3D" id="3.20.20.30">
    <property type="entry name" value="Luciferase-like domain"/>
    <property type="match status" value="1"/>
</dbReference>
<organism evidence="3 4">
    <name type="scientific">Melghiribacillus thermohalophilus</name>
    <dbReference type="NCBI Taxonomy" id="1324956"/>
    <lineage>
        <taxon>Bacteria</taxon>
        <taxon>Bacillati</taxon>
        <taxon>Bacillota</taxon>
        <taxon>Bacilli</taxon>
        <taxon>Bacillales</taxon>
        <taxon>Bacillaceae</taxon>
        <taxon>Melghiribacillus</taxon>
    </lineage>
</organism>
<dbReference type="Pfam" id="PF00296">
    <property type="entry name" value="Bac_luciferase"/>
    <property type="match status" value="1"/>
</dbReference>
<comment type="caution">
    <text evidence="3">The sequence shown here is derived from an EMBL/GenBank/DDBJ whole genome shotgun (WGS) entry which is preliminary data.</text>
</comment>
<dbReference type="FunFam" id="3.20.20.30:FF:000002">
    <property type="entry name" value="LLM class flavin-dependent oxidoreductase"/>
    <property type="match status" value="1"/>
</dbReference>
<dbReference type="InterPro" id="IPR019949">
    <property type="entry name" value="CmoO-like"/>
</dbReference>
<comment type="similarity">
    <text evidence="1">To bacterial alkanal monooxygenase alpha and beta chains.</text>
</comment>
<evidence type="ECO:0000313" key="4">
    <source>
        <dbReference type="Proteomes" id="UP000294650"/>
    </source>
</evidence>
<evidence type="ECO:0000256" key="1">
    <source>
        <dbReference type="ARBA" id="ARBA00007789"/>
    </source>
</evidence>
<evidence type="ECO:0000313" key="3">
    <source>
        <dbReference type="EMBL" id="TCT20364.1"/>
    </source>
</evidence>
<dbReference type="GO" id="GO:0005829">
    <property type="term" value="C:cytosol"/>
    <property type="evidence" value="ECO:0007669"/>
    <property type="project" value="TreeGrafter"/>
</dbReference>
<dbReference type="InterPro" id="IPR011251">
    <property type="entry name" value="Luciferase-like_dom"/>
</dbReference>
<protein>
    <submittedName>
        <fullName evidence="3">Luciferase family oxidoreductase group 1</fullName>
    </submittedName>
</protein>
<dbReference type="AlphaFoldDB" id="A0A4R3MVK4"/>
<sequence>MNITLSVLDQSPLLPNQTPSDALQQTTELAQWAEKLGYARFWVSEHHSTKSLAGSAPEILAAHLAAHTNHIRIGTGGVLLPHYSEYKIAEVFRVLESLYPGRIDLGIGRAPGGMPGVNYALNRGKYPNVQDYPKQVQELIYYLHGEKHPTYQIQATPLGENVPSIWMLGSSGTSAMMAAELGTSYTYAQFINGESGATSMKQYYESFQPSIHQNEPRGSVAIFVICGETEEEAEYLASSLDLALLRVENGQFHDYFPSPEEARQYSYSPFEKKRVQYNRQRMIVGNPEQVKEKIEKLARAYEVGEVIVNTIAVPFEKRMKSYELLARVFNLQ</sequence>
<dbReference type="PANTHER" id="PTHR30137">
    <property type="entry name" value="LUCIFERASE-LIKE MONOOXYGENASE"/>
    <property type="match status" value="1"/>
</dbReference>
<accession>A0A4R3MVK4</accession>
<dbReference type="InterPro" id="IPR036661">
    <property type="entry name" value="Luciferase-like_sf"/>
</dbReference>
<dbReference type="OrthoDB" id="9780518at2"/>
<dbReference type="PANTHER" id="PTHR30137:SF19">
    <property type="entry name" value="LUCIFERASE-LIKE MONOOXYGENASE"/>
    <property type="match status" value="1"/>
</dbReference>
<dbReference type="NCBIfam" id="TIGR03558">
    <property type="entry name" value="oxido_grp_1"/>
    <property type="match status" value="1"/>
</dbReference>
<reference evidence="3 4" key="1">
    <citation type="submission" date="2019-03" db="EMBL/GenBank/DDBJ databases">
        <title>Genomic Encyclopedia of Type Strains, Phase IV (KMG-IV): sequencing the most valuable type-strain genomes for metagenomic binning, comparative biology and taxonomic classification.</title>
        <authorList>
            <person name="Goeker M."/>
        </authorList>
    </citation>
    <scope>NUCLEOTIDE SEQUENCE [LARGE SCALE GENOMIC DNA]</scope>
    <source>
        <strain evidence="3 4">DSM 25894</strain>
    </source>
</reference>
<feature type="domain" description="Luciferase-like" evidence="2">
    <location>
        <begin position="17"/>
        <end position="299"/>
    </location>
</feature>
<keyword evidence="4" id="KW-1185">Reference proteome</keyword>
<name>A0A4R3MVK4_9BACI</name>
<dbReference type="InterPro" id="IPR050766">
    <property type="entry name" value="Bact_Lucif_Oxidored"/>
</dbReference>
<dbReference type="Proteomes" id="UP000294650">
    <property type="component" value="Unassembled WGS sequence"/>
</dbReference>